<keyword evidence="2" id="KW-1185">Reference proteome</keyword>
<dbReference type="AlphaFoldDB" id="S0FR53"/>
<dbReference type="PIRSF" id="PIRSF032131">
    <property type="entry name" value="UCP032131"/>
    <property type="match status" value="1"/>
</dbReference>
<evidence type="ECO:0000313" key="1">
    <source>
        <dbReference type="EMBL" id="EMS77573.1"/>
    </source>
</evidence>
<dbReference type="InterPro" id="IPR009562">
    <property type="entry name" value="DUF1178"/>
</dbReference>
<comment type="caution">
    <text evidence="1">The sequence shown here is derived from an EMBL/GenBank/DDBJ whole genome shotgun (WGS) entry which is preliminary data.</text>
</comment>
<name>S0FR53_9BACT</name>
<dbReference type="OrthoDB" id="5295943at2"/>
<gene>
    <name evidence="1" type="ORF">Dpo_14c00570</name>
</gene>
<protein>
    <recommendedName>
        <fullName evidence="3">DUF1178 family protein</fullName>
    </recommendedName>
</protein>
<evidence type="ECO:0008006" key="3">
    <source>
        <dbReference type="Google" id="ProtNLM"/>
    </source>
</evidence>
<sequence>MIVFDLECINGHAFEGWFQDKQEMETQQEQGLLQCPVCDTTAVVQKLHPIAIRTSAPVRARSNEAHQAFQAGQEAMAELTDRVARFVENNFEDVGTSFAKEALKMHYGASEHRSIRGTTTREEEKTLQKEGVPVIKIPVYKKPDEEFN</sequence>
<reference evidence="1 2" key="1">
    <citation type="journal article" date="2013" name="Genome Announc.">
        <title>Draft Genome Sequence of Desulfotignum phosphitoxidans DSM 13687 Strain FiPS-3.</title>
        <authorList>
            <person name="Poehlein A."/>
            <person name="Daniel R."/>
            <person name="Simeonova D.D."/>
        </authorList>
    </citation>
    <scope>NUCLEOTIDE SEQUENCE [LARGE SCALE GENOMIC DNA]</scope>
    <source>
        <strain evidence="1 2">DSM 13687</strain>
    </source>
</reference>
<dbReference type="Pfam" id="PF06676">
    <property type="entry name" value="DUF1178"/>
    <property type="match status" value="1"/>
</dbReference>
<evidence type="ECO:0000313" key="2">
    <source>
        <dbReference type="Proteomes" id="UP000014216"/>
    </source>
</evidence>
<dbReference type="RefSeq" id="WP_006968470.1">
    <property type="nucleotide sequence ID" value="NZ_APJX01000014.1"/>
</dbReference>
<dbReference type="Proteomes" id="UP000014216">
    <property type="component" value="Unassembled WGS sequence"/>
</dbReference>
<dbReference type="EMBL" id="APJX01000014">
    <property type="protein sequence ID" value="EMS77573.1"/>
    <property type="molecule type" value="Genomic_DNA"/>
</dbReference>
<organism evidence="1 2">
    <name type="scientific">Desulfotignum phosphitoxidans DSM 13687</name>
    <dbReference type="NCBI Taxonomy" id="1286635"/>
    <lineage>
        <taxon>Bacteria</taxon>
        <taxon>Pseudomonadati</taxon>
        <taxon>Thermodesulfobacteriota</taxon>
        <taxon>Desulfobacteria</taxon>
        <taxon>Desulfobacterales</taxon>
        <taxon>Desulfobacteraceae</taxon>
        <taxon>Desulfotignum</taxon>
    </lineage>
</organism>
<accession>S0FR53</accession>
<proteinExistence type="predicted"/>